<dbReference type="PANTHER" id="PTHR12526:SF595">
    <property type="entry name" value="BLL5217 PROTEIN"/>
    <property type="match status" value="1"/>
</dbReference>
<dbReference type="EMBL" id="UOFV01000352">
    <property type="protein sequence ID" value="VAX02859.1"/>
    <property type="molecule type" value="Genomic_DNA"/>
</dbReference>
<reference evidence="4" key="1">
    <citation type="submission" date="2018-06" db="EMBL/GenBank/DDBJ databases">
        <authorList>
            <person name="Zhirakovskaya E."/>
        </authorList>
    </citation>
    <scope>NUCLEOTIDE SEQUENCE</scope>
</reference>
<evidence type="ECO:0000256" key="1">
    <source>
        <dbReference type="SAM" id="MobiDB-lite"/>
    </source>
</evidence>
<evidence type="ECO:0000313" key="4">
    <source>
        <dbReference type="EMBL" id="VAX02859.1"/>
    </source>
</evidence>
<dbReference type="SUPFAM" id="SSF53756">
    <property type="entry name" value="UDP-Glycosyltransferase/glycogen phosphorylase"/>
    <property type="match status" value="1"/>
</dbReference>
<evidence type="ECO:0000259" key="2">
    <source>
        <dbReference type="Pfam" id="PF00534"/>
    </source>
</evidence>
<dbReference type="CDD" id="cd03802">
    <property type="entry name" value="GT4_AviGT4-like"/>
    <property type="match status" value="1"/>
</dbReference>
<dbReference type="InterPro" id="IPR028098">
    <property type="entry name" value="Glyco_trans_4-like_N"/>
</dbReference>
<dbReference type="InterPro" id="IPR001296">
    <property type="entry name" value="Glyco_trans_1"/>
</dbReference>
<dbReference type="AlphaFoldDB" id="A0A3B1AAW2"/>
<dbReference type="Pfam" id="PF00534">
    <property type="entry name" value="Glycos_transf_1"/>
    <property type="match status" value="1"/>
</dbReference>
<feature type="domain" description="Glycosyl transferase family 1" evidence="2">
    <location>
        <begin position="169"/>
        <end position="298"/>
    </location>
</feature>
<dbReference type="GO" id="GO:0016757">
    <property type="term" value="F:glycosyltransferase activity"/>
    <property type="evidence" value="ECO:0007669"/>
    <property type="project" value="InterPro"/>
</dbReference>
<dbReference type="Pfam" id="PF13439">
    <property type="entry name" value="Glyco_transf_4"/>
    <property type="match status" value="1"/>
</dbReference>
<proteinExistence type="predicted"/>
<organism evidence="4">
    <name type="scientific">hydrothermal vent metagenome</name>
    <dbReference type="NCBI Taxonomy" id="652676"/>
    <lineage>
        <taxon>unclassified sequences</taxon>
        <taxon>metagenomes</taxon>
        <taxon>ecological metagenomes</taxon>
    </lineage>
</organism>
<feature type="region of interest" description="Disordered" evidence="1">
    <location>
        <begin position="338"/>
        <end position="359"/>
    </location>
</feature>
<dbReference type="PANTHER" id="PTHR12526">
    <property type="entry name" value="GLYCOSYLTRANSFERASE"/>
    <property type="match status" value="1"/>
</dbReference>
<gene>
    <name evidence="4" type="ORF">MNBD_GAMMA19-1761</name>
</gene>
<accession>A0A3B1AAW2</accession>
<feature type="compositionally biased region" description="Basic and acidic residues" evidence="1">
    <location>
        <begin position="341"/>
        <end position="353"/>
    </location>
</feature>
<keyword evidence="4" id="KW-0808">Transferase</keyword>
<protein>
    <submittedName>
        <fullName evidence="4">Glycosyltransferase</fullName>
    </submittedName>
</protein>
<name>A0A3B1AAW2_9ZZZZ</name>
<evidence type="ECO:0000259" key="3">
    <source>
        <dbReference type="Pfam" id="PF13439"/>
    </source>
</evidence>
<feature type="domain" description="Glycosyltransferase subfamily 4-like N-terminal" evidence="3">
    <location>
        <begin position="18"/>
        <end position="118"/>
    </location>
</feature>
<sequence length="382" mass="43047">MKIAQVSPLIESVPPRQYGGIERIVSYLTEELVAQGHDVTLFASGDSVTSARLIAPCKHALRLDACQESPAHHLVMFEELYRRAADFDIIHFHTGYQHFPLGRRLTTPHITTQHGRLDIAELEGLNREFHEIPVVSISDSQREPLPYANWQGTVYNGLPLDLYQYRAKAEDYLAFLGRASPEKGIDEAINIARQAGRKLKIAAKVDLVDKHYFAKTIQPLLKQPGVEFIGEINDAQKQDFLGNASALLFPISWPEPFGLVMTEAMACGTPVIAYNRGAVPEVIEHGVSGFIVNTQQEAIHAVGQLNTIDRQQCRQVFEQHFSSQRMTQNYLRLYEQQIRQHQKDEPHKKRPETTSHALQNLITTTDDTLTTAVTFTDRTSSL</sequence>
<dbReference type="Gene3D" id="3.40.50.2000">
    <property type="entry name" value="Glycogen Phosphorylase B"/>
    <property type="match status" value="2"/>
</dbReference>